<sequence>MPLAVEVYQRSTPLPYFLIEVTPGGGGRVLHVYADYLSDLMGVLARWMPTVQGAAITGFLENLHSGEMPGLAELARTWTAVTTVPNAHP</sequence>
<dbReference type="Proteomes" id="UP001595699">
    <property type="component" value="Unassembled WGS sequence"/>
</dbReference>
<dbReference type="EMBL" id="JBHRZH010000014">
    <property type="protein sequence ID" value="MFC3762365.1"/>
    <property type="molecule type" value="Genomic_DNA"/>
</dbReference>
<dbReference type="RefSeq" id="WP_205121807.1">
    <property type="nucleotide sequence ID" value="NZ_JAFBCM010000001.1"/>
</dbReference>
<evidence type="ECO:0000313" key="2">
    <source>
        <dbReference type="Proteomes" id="UP001595699"/>
    </source>
</evidence>
<evidence type="ECO:0000313" key="1">
    <source>
        <dbReference type="EMBL" id="MFC3762365.1"/>
    </source>
</evidence>
<name>A0ABV7YAN4_9ACTN</name>
<accession>A0ABV7YAN4</accession>
<proteinExistence type="predicted"/>
<keyword evidence="2" id="KW-1185">Reference proteome</keyword>
<protein>
    <submittedName>
        <fullName evidence="1">Uncharacterized protein</fullName>
    </submittedName>
</protein>
<gene>
    <name evidence="1" type="ORF">ACFOUW_16100</name>
</gene>
<reference evidence="2" key="1">
    <citation type="journal article" date="2019" name="Int. J. Syst. Evol. Microbiol.">
        <title>The Global Catalogue of Microorganisms (GCM) 10K type strain sequencing project: providing services to taxonomists for standard genome sequencing and annotation.</title>
        <authorList>
            <consortium name="The Broad Institute Genomics Platform"/>
            <consortium name="The Broad Institute Genome Sequencing Center for Infectious Disease"/>
            <person name="Wu L."/>
            <person name="Ma J."/>
        </authorList>
    </citation>
    <scope>NUCLEOTIDE SEQUENCE [LARGE SCALE GENOMIC DNA]</scope>
    <source>
        <strain evidence="2">CGMCC 4.7241</strain>
    </source>
</reference>
<organism evidence="1 2">
    <name type="scientific">Tenggerimyces flavus</name>
    <dbReference type="NCBI Taxonomy" id="1708749"/>
    <lineage>
        <taxon>Bacteria</taxon>
        <taxon>Bacillati</taxon>
        <taxon>Actinomycetota</taxon>
        <taxon>Actinomycetes</taxon>
        <taxon>Propionibacteriales</taxon>
        <taxon>Nocardioidaceae</taxon>
        <taxon>Tenggerimyces</taxon>
    </lineage>
</organism>
<comment type="caution">
    <text evidence="1">The sequence shown here is derived from an EMBL/GenBank/DDBJ whole genome shotgun (WGS) entry which is preliminary data.</text>
</comment>